<protein>
    <submittedName>
        <fullName evidence="2">Uncharacterized protein</fullName>
    </submittedName>
</protein>
<comment type="caution">
    <text evidence="2">The sequence shown here is derived from an EMBL/GenBank/DDBJ whole genome shotgun (WGS) entry which is preliminary data.</text>
</comment>
<evidence type="ECO:0000313" key="2">
    <source>
        <dbReference type="EMBL" id="RCW62881.1"/>
    </source>
</evidence>
<reference evidence="2 3" key="1">
    <citation type="submission" date="2018-07" db="EMBL/GenBank/DDBJ databases">
        <title>Freshwater and sediment microbial communities from various areas in North America, analyzing microbe dynamics in response to fracking.</title>
        <authorList>
            <person name="Lamendella R."/>
        </authorList>
    </citation>
    <scope>NUCLEOTIDE SEQUENCE [LARGE SCALE GENOMIC DNA]</scope>
    <source>
        <strain evidence="2 3">105B</strain>
    </source>
</reference>
<dbReference type="EMBL" id="QPJI01000020">
    <property type="protein sequence ID" value="RCW62881.1"/>
    <property type="molecule type" value="Genomic_DNA"/>
</dbReference>
<keyword evidence="1" id="KW-1133">Transmembrane helix</keyword>
<dbReference type="AlphaFoldDB" id="A0A368X4D5"/>
<evidence type="ECO:0000256" key="1">
    <source>
        <dbReference type="SAM" id="Phobius"/>
    </source>
</evidence>
<feature type="transmembrane region" description="Helical" evidence="1">
    <location>
        <begin position="48"/>
        <end position="66"/>
    </location>
</feature>
<organism evidence="2 3">
    <name type="scientific">Marinobacter nauticus</name>
    <name type="common">Marinobacter hydrocarbonoclasticus</name>
    <name type="synonym">Marinobacter aquaeolei</name>
    <dbReference type="NCBI Taxonomy" id="2743"/>
    <lineage>
        <taxon>Bacteria</taxon>
        <taxon>Pseudomonadati</taxon>
        <taxon>Pseudomonadota</taxon>
        <taxon>Gammaproteobacteria</taxon>
        <taxon>Pseudomonadales</taxon>
        <taxon>Marinobacteraceae</taxon>
        <taxon>Marinobacter</taxon>
    </lineage>
</organism>
<proteinExistence type="predicted"/>
<name>A0A368X4D5_MARNT</name>
<gene>
    <name evidence="2" type="ORF">DET61_1203</name>
</gene>
<keyword evidence="1" id="KW-0472">Membrane</keyword>
<keyword evidence="1" id="KW-0812">Transmembrane</keyword>
<evidence type="ECO:0000313" key="3">
    <source>
        <dbReference type="Proteomes" id="UP000253647"/>
    </source>
</evidence>
<feature type="transmembrane region" description="Helical" evidence="1">
    <location>
        <begin position="7"/>
        <end position="28"/>
    </location>
</feature>
<dbReference type="Proteomes" id="UP000253647">
    <property type="component" value="Unassembled WGS sequence"/>
</dbReference>
<accession>A0A368X4D5</accession>
<sequence length="297" mass="33060">MRIKRHIPALLFGGLIISGTGLSFIGLAEIAPLNLHDVVIVSRLDSSLMIVYLVGFAVWCGSLRFMSAHLGSKLPVTGVIARRLPVIAKIGMSSMIGAVGFALLFIAAMSGSLINLTSLLGGFEALQFNNSTISVDNALKAGGFWLGVTCIVPVLGRLLRADPYCCFQVGSTVFLTSMNWNGKSWKLHYDPNRGQKSDRSTLRADLLKLIDTMETLGPGKPVRIEMESHLFVGEDGQRKREQLLKWFSEKLGYECEYDGEPRKLNWIQRKFRSGRYPKLAPSQIKWTQRVLMTRRIN</sequence>